<evidence type="ECO:0000313" key="2">
    <source>
        <dbReference type="Proteomes" id="UP000299102"/>
    </source>
</evidence>
<proteinExistence type="predicted"/>
<protein>
    <submittedName>
        <fullName evidence="1">Uncharacterized protein</fullName>
    </submittedName>
</protein>
<keyword evidence="2" id="KW-1185">Reference proteome</keyword>
<dbReference type="Proteomes" id="UP000299102">
    <property type="component" value="Unassembled WGS sequence"/>
</dbReference>
<accession>A0A4C2A0E1</accession>
<dbReference type="EMBL" id="BGZK01002296">
    <property type="protein sequence ID" value="GBP92669.1"/>
    <property type="molecule type" value="Genomic_DNA"/>
</dbReference>
<dbReference type="AlphaFoldDB" id="A0A4C2A0E1"/>
<comment type="caution">
    <text evidence="1">The sequence shown here is derived from an EMBL/GenBank/DDBJ whole genome shotgun (WGS) entry which is preliminary data.</text>
</comment>
<evidence type="ECO:0000313" key="1">
    <source>
        <dbReference type="EMBL" id="GBP92669.1"/>
    </source>
</evidence>
<gene>
    <name evidence="1" type="ORF">EVAR_63951_1</name>
</gene>
<sequence>MRLFKQFDYFNRCAQSRYGQLAGYHHKSLSWKVRGWICELTVFQPVQRKQKTICRYVAHEKTPIARLAPSLRSSHQKLTRKKLLGYTSIDFDYAATFVRYLLPIPRGKYGGGARQRRARRLRLSRSLPTISRSPTIVHCAYCRIVIPHFCVQKIPTV</sequence>
<name>A0A4C2A0E1_EUMVA</name>
<organism evidence="1 2">
    <name type="scientific">Eumeta variegata</name>
    <name type="common">Bagworm moth</name>
    <name type="synonym">Eumeta japonica</name>
    <dbReference type="NCBI Taxonomy" id="151549"/>
    <lineage>
        <taxon>Eukaryota</taxon>
        <taxon>Metazoa</taxon>
        <taxon>Ecdysozoa</taxon>
        <taxon>Arthropoda</taxon>
        <taxon>Hexapoda</taxon>
        <taxon>Insecta</taxon>
        <taxon>Pterygota</taxon>
        <taxon>Neoptera</taxon>
        <taxon>Endopterygota</taxon>
        <taxon>Lepidoptera</taxon>
        <taxon>Glossata</taxon>
        <taxon>Ditrysia</taxon>
        <taxon>Tineoidea</taxon>
        <taxon>Psychidae</taxon>
        <taxon>Oiketicinae</taxon>
        <taxon>Eumeta</taxon>
    </lineage>
</organism>
<reference evidence="1 2" key="1">
    <citation type="journal article" date="2019" name="Commun. Biol.">
        <title>The bagworm genome reveals a unique fibroin gene that provides high tensile strength.</title>
        <authorList>
            <person name="Kono N."/>
            <person name="Nakamura H."/>
            <person name="Ohtoshi R."/>
            <person name="Tomita M."/>
            <person name="Numata K."/>
            <person name="Arakawa K."/>
        </authorList>
    </citation>
    <scope>NUCLEOTIDE SEQUENCE [LARGE SCALE GENOMIC DNA]</scope>
</reference>